<evidence type="ECO:0000313" key="2">
    <source>
        <dbReference type="EMBL" id="RRT38790.1"/>
    </source>
</evidence>
<accession>A0A426XH79</accession>
<organism evidence="2 3">
    <name type="scientific">Ensete ventricosum</name>
    <name type="common">Abyssinian banana</name>
    <name type="synonym">Musa ensete</name>
    <dbReference type="NCBI Taxonomy" id="4639"/>
    <lineage>
        <taxon>Eukaryota</taxon>
        <taxon>Viridiplantae</taxon>
        <taxon>Streptophyta</taxon>
        <taxon>Embryophyta</taxon>
        <taxon>Tracheophyta</taxon>
        <taxon>Spermatophyta</taxon>
        <taxon>Magnoliopsida</taxon>
        <taxon>Liliopsida</taxon>
        <taxon>Zingiberales</taxon>
        <taxon>Musaceae</taxon>
        <taxon>Ensete</taxon>
    </lineage>
</organism>
<feature type="compositionally biased region" description="Polar residues" evidence="1">
    <location>
        <begin position="161"/>
        <end position="171"/>
    </location>
</feature>
<sequence>MFLHDLLNSTEEGNIRHQIEYLDFDKAGALSDDDFDGAVGFGAPVAAFRVHGLARRQLPCLLAVRYHRLFERDQIKKEQHTERNERSYLSGMGEEELLAVGEGIDGGKSALALPSPPTQKIRERGYRRVQRRRRRRGPNASAFHSLPLSLSLISSPFPRGTTRQVKSTATPVASRRPLGNDRKDSGQNCKYNSKSNSELNMRMHT</sequence>
<gene>
    <name evidence="2" type="ORF">B296_00052839</name>
</gene>
<proteinExistence type="predicted"/>
<evidence type="ECO:0000256" key="1">
    <source>
        <dbReference type="SAM" id="MobiDB-lite"/>
    </source>
</evidence>
<reference evidence="2 3" key="1">
    <citation type="journal article" date="2014" name="Agronomy (Basel)">
        <title>A Draft Genome Sequence for Ensete ventricosum, the Drought-Tolerant Tree Against Hunger.</title>
        <authorList>
            <person name="Harrison J."/>
            <person name="Moore K.A."/>
            <person name="Paszkiewicz K."/>
            <person name="Jones T."/>
            <person name="Grant M."/>
            <person name="Ambacheew D."/>
            <person name="Muzemil S."/>
            <person name="Studholme D.J."/>
        </authorList>
    </citation>
    <scope>NUCLEOTIDE SEQUENCE [LARGE SCALE GENOMIC DNA]</scope>
</reference>
<comment type="caution">
    <text evidence="2">The sequence shown here is derived from an EMBL/GenBank/DDBJ whole genome shotgun (WGS) entry which is preliminary data.</text>
</comment>
<dbReference type="EMBL" id="AMZH03020862">
    <property type="protein sequence ID" value="RRT38790.1"/>
    <property type="molecule type" value="Genomic_DNA"/>
</dbReference>
<name>A0A426XH79_ENSVE</name>
<evidence type="ECO:0000313" key="3">
    <source>
        <dbReference type="Proteomes" id="UP000287651"/>
    </source>
</evidence>
<dbReference type="Proteomes" id="UP000287651">
    <property type="component" value="Unassembled WGS sequence"/>
</dbReference>
<feature type="compositionally biased region" description="Polar residues" evidence="1">
    <location>
        <begin position="186"/>
        <end position="199"/>
    </location>
</feature>
<feature type="compositionally biased region" description="Basic residues" evidence="1">
    <location>
        <begin position="127"/>
        <end position="137"/>
    </location>
</feature>
<dbReference type="AlphaFoldDB" id="A0A426XH79"/>
<feature type="compositionally biased region" description="Low complexity" evidence="1">
    <location>
        <begin position="145"/>
        <end position="156"/>
    </location>
</feature>
<protein>
    <submittedName>
        <fullName evidence="2">Uncharacterized protein</fullName>
    </submittedName>
</protein>
<feature type="region of interest" description="Disordered" evidence="1">
    <location>
        <begin position="108"/>
        <end position="205"/>
    </location>
</feature>